<evidence type="ECO:0000313" key="7">
    <source>
        <dbReference type="EMBL" id="QDP97482.1"/>
    </source>
</evidence>
<dbReference type="Proteomes" id="UP000319263">
    <property type="component" value="Chromosome"/>
</dbReference>
<feature type="transmembrane region" description="Helical" evidence="6">
    <location>
        <begin position="57"/>
        <end position="79"/>
    </location>
</feature>
<evidence type="ECO:0000256" key="1">
    <source>
        <dbReference type="ARBA" id="ARBA00004651"/>
    </source>
</evidence>
<evidence type="ECO:0000256" key="2">
    <source>
        <dbReference type="ARBA" id="ARBA00022475"/>
    </source>
</evidence>
<comment type="subcellular location">
    <subcellularLocation>
        <location evidence="1">Cell membrane</location>
        <topology evidence="1">Multi-pass membrane protein</topology>
    </subcellularLocation>
</comment>
<dbReference type="InterPro" id="IPR007208">
    <property type="entry name" value="MrpF/PhaF-like"/>
</dbReference>
<dbReference type="GO" id="GO:0005886">
    <property type="term" value="C:plasma membrane"/>
    <property type="evidence" value="ECO:0007669"/>
    <property type="project" value="UniProtKB-SubCell"/>
</dbReference>
<keyword evidence="5 6" id="KW-0472">Membrane</keyword>
<dbReference type="RefSeq" id="WP_143987441.1">
    <property type="nucleotide sequence ID" value="NZ_CP041692.1"/>
</dbReference>
<accession>A0A516Q285</accession>
<dbReference type="Pfam" id="PF04066">
    <property type="entry name" value="MrpF_PhaF"/>
    <property type="match status" value="1"/>
</dbReference>
<dbReference type="GO" id="GO:0015075">
    <property type="term" value="F:monoatomic ion transmembrane transporter activity"/>
    <property type="evidence" value="ECO:0007669"/>
    <property type="project" value="InterPro"/>
</dbReference>
<feature type="transmembrane region" description="Helical" evidence="6">
    <location>
        <begin position="32"/>
        <end position="50"/>
    </location>
</feature>
<dbReference type="KEGG" id="mik:FOE78_17580"/>
<evidence type="ECO:0008006" key="9">
    <source>
        <dbReference type="Google" id="ProtNLM"/>
    </source>
</evidence>
<evidence type="ECO:0000256" key="3">
    <source>
        <dbReference type="ARBA" id="ARBA00022692"/>
    </source>
</evidence>
<keyword evidence="2" id="KW-1003">Cell membrane</keyword>
<sequence length="89" mass="9326">MIWAGAIVLLAVLGLAPGIARAASGSSLQRLIGLQLVSVVMIMITVALSMMSGQSSYLIVPLVLAVVSPTGVLVFTRLLRPHGETDRQE</sequence>
<dbReference type="AlphaFoldDB" id="A0A516Q285"/>
<name>A0A516Q285_9ACTN</name>
<organism evidence="7 8">
    <name type="scientific">Microlunatus elymi</name>
    <dbReference type="NCBI Taxonomy" id="2596828"/>
    <lineage>
        <taxon>Bacteria</taxon>
        <taxon>Bacillati</taxon>
        <taxon>Actinomycetota</taxon>
        <taxon>Actinomycetes</taxon>
        <taxon>Propionibacteriales</taxon>
        <taxon>Propionibacteriaceae</taxon>
        <taxon>Microlunatus</taxon>
    </lineage>
</organism>
<protein>
    <recommendedName>
        <fullName evidence="9">Multisubunit sodium/proton antiporter, MrpF subunit</fullName>
    </recommendedName>
</protein>
<gene>
    <name evidence="7" type="ORF">FOE78_17580</name>
</gene>
<evidence type="ECO:0000313" key="8">
    <source>
        <dbReference type="Proteomes" id="UP000319263"/>
    </source>
</evidence>
<evidence type="ECO:0000256" key="6">
    <source>
        <dbReference type="SAM" id="Phobius"/>
    </source>
</evidence>
<keyword evidence="8" id="KW-1185">Reference proteome</keyword>
<keyword evidence="4 6" id="KW-1133">Transmembrane helix</keyword>
<evidence type="ECO:0000256" key="5">
    <source>
        <dbReference type="ARBA" id="ARBA00023136"/>
    </source>
</evidence>
<reference evidence="7 8" key="1">
    <citation type="submission" date="2019-07" db="EMBL/GenBank/DDBJ databases">
        <title>Microlunatus dokdonensis sp. nov. isolated from the rhizospheric soil of the wild plant Elymus tsukushiensis.</title>
        <authorList>
            <person name="Ghim S.-Y."/>
            <person name="Hwang Y.-J."/>
            <person name="Son J.-S."/>
            <person name="Shin J.-H."/>
        </authorList>
    </citation>
    <scope>NUCLEOTIDE SEQUENCE [LARGE SCALE GENOMIC DNA]</scope>
    <source>
        <strain evidence="7 8">KUDC0627</strain>
    </source>
</reference>
<proteinExistence type="predicted"/>
<dbReference type="EMBL" id="CP041692">
    <property type="protein sequence ID" value="QDP97482.1"/>
    <property type="molecule type" value="Genomic_DNA"/>
</dbReference>
<dbReference type="OrthoDB" id="4966558at2"/>
<evidence type="ECO:0000256" key="4">
    <source>
        <dbReference type="ARBA" id="ARBA00022989"/>
    </source>
</evidence>
<keyword evidence="3 6" id="KW-0812">Transmembrane</keyword>